<feature type="domain" description="Co-chaperone DjlA N-terminal" evidence="1">
    <location>
        <begin position="28"/>
        <end position="144"/>
    </location>
</feature>
<evidence type="ECO:0000313" key="2">
    <source>
        <dbReference type="EMBL" id="OLP05126.1"/>
    </source>
</evidence>
<proteinExistence type="predicted"/>
<dbReference type="InterPro" id="IPR007791">
    <property type="entry name" value="DjlA_N"/>
</dbReference>
<dbReference type="SUPFAM" id="SSF158682">
    <property type="entry name" value="TerB-like"/>
    <property type="match status" value="1"/>
</dbReference>
<dbReference type="Gene3D" id="1.10.3680.10">
    <property type="entry name" value="TerB-like"/>
    <property type="match status" value="1"/>
</dbReference>
<dbReference type="InterPro" id="IPR029024">
    <property type="entry name" value="TerB-like"/>
</dbReference>
<accession>A0A1Q8YAL5</accession>
<keyword evidence="3" id="KW-1185">Reference proteome</keyword>
<name>A0A1Q8YAL5_9BURK</name>
<dbReference type="STRING" id="81479.RA876_13495"/>
<sequence>MFSPFKTLLTSFFMPDQPSGPSRAQRLQLATAVLMVEVMRSDANVSPVERDQTLATLRLRFALNDDALTQLMAQAEQTAKRANDYFHFTSAMNDEFTQPEKIQVVEYMWQVAYADGTLDANENHLISKVAGLLHVTHGEYIGAKMRAKEAAQLTD</sequence>
<evidence type="ECO:0000313" key="3">
    <source>
        <dbReference type="Proteomes" id="UP000185911"/>
    </source>
</evidence>
<dbReference type="RefSeq" id="WP_075588051.1">
    <property type="nucleotide sequence ID" value="NZ_MSYM01000018.1"/>
</dbReference>
<reference evidence="2 3" key="1">
    <citation type="submission" date="2017-01" db="EMBL/GenBank/DDBJ databases">
        <title>Genome sequence of Rhodoferax antarcticus ANT.BR, a psychrophilic purple nonsulfur bacterium from an Antarctic microbial mat.</title>
        <authorList>
            <person name="Baker J."/>
            <person name="Riester C."/>
            <person name="Skinner B."/>
            <person name="Newell A."/>
            <person name="Swingley W."/>
            <person name="Madigan M."/>
            <person name="Jung D."/>
            <person name="Asao M."/>
            <person name="Chen M."/>
            <person name="Loughlin P."/>
            <person name="Pan H."/>
            <person name="Lin S."/>
            <person name="Li N."/>
            <person name="Shaw J."/>
            <person name="Prado M."/>
            <person name="Sherman C."/>
            <person name="Li X."/>
            <person name="Tang J."/>
            <person name="Blankenship R."/>
            <person name="Zhao T."/>
            <person name="Touchman J."/>
            <person name="Sattley M."/>
        </authorList>
    </citation>
    <scope>NUCLEOTIDE SEQUENCE [LARGE SCALE GENOMIC DNA]</scope>
    <source>
        <strain evidence="2 3">ANT.BR</strain>
    </source>
</reference>
<organism evidence="2 3">
    <name type="scientific">Rhodoferax antarcticus ANT.BR</name>
    <dbReference type="NCBI Taxonomy" id="1111071"/>
    <lineage>
        <taxon>Bacteria</taxon>
        <taxon>Pseudomonadati</taxon>
        <taxon>Pseudomonadota</taxon>
        <taxon>Betaproteobacteria</taxon>
        <taxon>Burkholderiales</taxon>
        <taxon>Comamonadaceae</taxon>
        <taxon>Rhodoferax</taxon>
    </lineage>
</organism>
<dbReference type="AlphaFoldDB" id="A0A1Q8YAL5"/>
<protein>
    <recommendedName>
        <fullName evidence="1">Co-chaperone DjlA N-terminal domain-containing protein</fullName>
    </recommendedName>
</protein>
<dbReference type="CDD" id="cd07313">
    <property type="entry name" value="terB_like_2"/>
    <property type="match status" value="1"/>
</dbReference>
<evidence type="ECO:0000259" key="1">
    <source>
        <dbReference type="Pfam" id="PF05099"/>
    </source>
</evidence>
<comment type="caution">
    <text evidence="2">The sequence shown here is derived from an EMBL/GenBank/DDBJ whole genome shotgun (WGS) entry which is preliminary data.</text>
</comment>
<gene>
    <name evidence="2" type="ORF">BLL52_3946</name>
</gene>
<dbReference type="Proteomes" id="UP000185911">
    <property type="component" value="Unassembled WGS sequence"/>
</dbReference>
<dbReference type="Pfam" id="PF05099">
    <property type="entry name" value="TerB"/>
    <property type="match status" value="1"/>
</dbReference>
<dbReference type="EMBL" id="MSYM01000018">
    <property type="protein sequence ID" value="OLP05126.1"/>
    <property type="molecule type" value="Genomic_DNA"/>
</dbReference>